<feature type="binding site" evidence="3">
    <location>
        <position position="76"/>
    </location>
    <ligand>
        <name>substrate</name>
    </ligand>
</feature>
<feature type="binding site" evidence="4">
    <location>
        <position position="169"/>
    </location>
    <ligand>
        <name>Mg(2+)</name>
        <dbReference type="ChEBI" id="CHEBI:18420"/>
    </ligand>
</feature>
<dbReference type="STRING" id="1121306.SAMN02745196_02276"/>
<dbReference type="NCBIfam" id="TIGR01990">
    <property type="entry name" value="bPGM"/>
    <property type="match status" value="1"/>
</dbReference>
<feature type="binding site" evidence="3">
    <location>
        <begin position="114"/>
        <end position="118"/>
    </location>
    <ligand>
        <name>substrate</name>
    </ligand>
</feature>
<dbReference type="PANTHER" id="PTHR18901">
    <property type="entry name" value="2-DEOXYGLUCOSE-6-PHOSPHATE PHOSPHATASE 2"/>
    <property type="match status" value="1"/>
</dbReference>
<dbReference type="CDD" id="cd02598">
    <property type="entry name" value="HAD_BPGM"/>
    <property type="match status" value="1"/>
</dbReference>
<feature type="binding site" evidence="3">
    <location>
        <begin position="9"/>
        <end position="11"/>
    </location>
    <ligand>
        <name>substrate</name>
    </ligand>
</feature>
<feature type="site" description="Important for catalytic activity and assists the phosphoryl transfer reaction to Asp8 by balancing charge and orienting the reacting groups" evidence="5">
    <location>
        <position position="145"/>
    </location>
</feature>
<protein>
    <submittedName>
        <fullName evidence="6">Beta-phosphoglucomutase</fullName>
    </submittedName>
</protein>
<evidence type="ECO:0000313" key="6">
    <source>
        <dbReference type="EMBL" id="SHH99532.1"/>
    </source>
</evidence>
<dbReference type="PANTHER" id="PTHR18901:SF38">
    <property type="entry name" value="PSEUDOURIDINE-5'-PHOSPHATASE"/>
    <property type="match status" value="1"/>
</dbReference>
<accession>A0A1M5XIT1</accession>
<dbReference type="Proteomes" id="UP000184526">
    <property type="component" value="Unassembled WGS sequence"/>
</dbReference>
<dbReference type="SFLD" id="SFLDS00003">
    <property type="entry name" value="Haloacid_Dehalogenase"/>
    <property type="match status" value="1"/>
</dbReference>
<dbReference type="EMBL" id="FQXP01000008">
    <property type="protein sequence ID" value="SHH99532.1"/>
    <property type="molecule type" value="Genomic_DNA"/>
</dbReference>
<feature type="binding site" evidence="3">
    <location>
        <position position="52"/>
    </location>
    <ligand>
        <name>substrate</name>
    </ligand>
</feature>
<dbReference type="SFLD" id="SFLDG01129">
    <property type="entry name" value="C1.5:_HAD__Beta-PGM__Phosphata"/>
    <property type="match status" value="1"/>
</dbReference>
<feature type="binding site" evidence="4">
    <location>
        <position position="170"/>
    </location>
    <ligand>
        <name>Mg(2+)</name>
        <dbReference type="ChEBI" id="CHEBI:18420"/>
    </ligand>
</feature>
<gene>
    <name evidence="6" type="ORF">SAMN02745196_02276</name>
</gene>
<dbReference type="InterPro" id="IPR036412">
    <property type="entry name" value="HAD-like_sf"/>
</dbReference>
<comment type="cofactor">
    <cofactor evidence="4">
        <name>Mg(2+)</name>
        <dbReference type="ChEBI" id="CHEBI:18420"/>
    </cofactor>
    <text evidence="4">Binds 2 magnesium ions per subunit.</text>
</comment>
<evidence type="ECO:0000313" key="7">
    <source>
        <dbReference type="Proteomes" id="UP000184526"/>
    </source>
</evidence>
<feature type="binding site" evidence="3">
    <location>
        <begin position="44"/>
        <end position="49"/>
    </location>
    <ligand>
        <name>substrate</name>
    </ligand>
</feature>
<reference evidence="6 7" key="1">
    <citation type="submission" date="2016-11" db="EMBL/GenBank/DDBJ databases">
        <authorList>
            <person name="Jaros S."/>
            <person name="Januszkiewicz K."/>
            <person name="Wedrychowicz H."/>
        </authorList>
    </citation>
    <scope>NUCLEOTIDE SEQUENCE [LARGE SCALE GENOMIC DNA]</scope>
    <source>
        <strain evidence="6 7">DSM 3089</strain>
    </source>
</reference>
<dbReference type="InterPro" id="IPR023198">
    <property type="entry name" value="PGP-like_dom2"/>
</dbReference>
<dbReference type="InterPro" id="IPR010972">
    <property type="entry name" value="Beta-PGM"/>
</dbReference>
<dbReference type="Gene3D" id="3.40.50.1000">
    <property type="entry name" value="HAD superfamily/HAD-like"/>
    <property type="match status" value="1"/>
</dbReference>
<evidence type="ECO:0000256" key="3">
    <source>
        <dbReference type="PIRSR" id="PIRSR610972-2"/>
    </source>
</evidence>
<dbReference type="SUPFAM" id="SSF56784">
    <property type="entry name" value="HAD-like"/>
    <property type="match status" value="1"/>
</dbReference>
<sequence>MTIKAVIFDLDGVIVTTDNYHYEAWKQLADEENIYFDREINERLRGVSRMESLNIILEKSTKNYSEDEKLEMATRKNNYYKELIKNLTPCDILPGVNELLASLKSSNIKTAIGSSSKNSPNILKYIGLDNAFDTTVDGNDIKNSKPDPEVFLKAAEKLNVSPSQCLVVEDAEAGVEAALRGGMKVLAVGFASKCCDNATLCSEDLTKVAIKDLLNI</sequence>
<dbReference type="InterPro" id="IPR006439">
    <property type="entry name" value="HAD-SF_hydro_IA"/>
</dbReference>
<keyword evidence="4" id="KW-0479">Metal-binding</keyword>
<comment type="similarity">
    <text evidence="1">Belongs to the HAD-like hydrolase superfamily. CbbY/CbbZ/Gph/YieH family.</text>
</comment>
<evidence type="ECO:0000256" key="5">
    <source>
        <dbReference type="PIRSR" id="PIRSR610972-4"/>
    </source>
</evidence>
<dbReference type="OrthoDB" id="9797743at2"/>
<dbReference type="RefSeq" id="WP_072832133.1">
    <property type="nucleotide sequence ID" value="NZ_FQXP01000008.1"/>
</dbReference>
<keyword evidence="4" id="KW-0460">Magnesium</keyword>
<dbReference type="NCBIfam" id="TIGR02009">
    <property type="entry name" value="PGMB-YQAB-SF"/>
    <property type="match status" value="1"/>
</dbReference>
<evidence type="ECO:0000256" key="1">
    <source>
        <dbReference type="ARBA" id="ARBA00006171"/>
    </source>
</evidence>
<dbReference type="Pfam" id="PF00702">
    <property type="entry name" value="Hydrolase"/>
    <property type="match status" value="1"/>
</dbReference>
<feature type="site" description="Important for catalytic activity and assists the phosphoryl transfer reaction to Asp8 by balancing charge and orienting the reacting groups" evidence="5">
    <location>
        <position position="114"/>
    </location>
</feature>
<proteinExistence type="inferred from homology"/>
<dbReference type="GO" id="GO:0008801">
    <property type="term" value="F:beta-phosphoglucomutase activity"/>
    <property type="evidence" value="ECO:0007669"/>
    <property type="project" value="InterPro"/>
</dbReference>
<keyword evidence="7" id="KW-1185">Reference proteome</keyword>
<feature type="binding site" evidence="3">
    <location>
        <position position="145"/>
    </location>
    <ligand>
        <name>substrate</name>
    </ligand>
</feature>
<evidence type="ECO:0000256" key="4">
    <source>
        <dbReference type="PIRSR" id="PIRSR610972-3"/>
    </source>
</evidence>
<organism evidence="6 7">
    <name type="scientific">Clostridium collagenovorans DSM 3089</name>
    <dbReference type="NCBI Taxonomy" id="1121306"/>
    <lineage>
        <taxon>Bacteria</taxon>
        <taxon>Bacillati</taxon>
        <taxon>Bacillota</taxon>
        <taxon>Clostridia</taxon>
        <taxon>Eubacteriales</taxon>
        <taxon>Clostridiaceae</taxon>
        <taxon>Clostridium</taxon>
    </lineage>
</organism>
<dbReference type="GO" id="GO:0005975">
    <property type="term" value="P:carbohydrate metabolic process"/>
    <property type="evidence" value="ECO:0007669"/>
    <property type="project" value="InterPro"/>
</dbReference>
<name>A0A1M5XIT1_9CLOT</name>
<dbReference type="Gene3D" id="1.10.150.240">
    <property type="entry name" value="Putative phosphatase, domain 2"/>
    <property type="match status" value="1"/>
</dbReference>
<feature type="binding site" evidence="3">
    <location>
        <position position="25"/>
    </location>
    <ligand>
        <name>substrate</name>
    </ligand>
</feature>
<dbReference type="InterPro" id="IPR023214">
    <property type="entry name" value="HAD_sf"/>
</dbReference>
<dbReference type="SFLD" id="SFLDG01135">
    <property type="entry name" value="C1.5.6:_HAD__Beta-PGM__Phospha"/>
    <property type="match status" value="1"/>
</dbReference>
<dbReference type="AlphaFoldDB" id="A0A1M5XIT1"/>
<feature type="active site" description="Nucleophile" evidence="2">
    <location>
        <position position="9"/>
    </location>
</feature>
<dbReference type="PRINTS" id="PR00413">
    <property type="entry name" value="HADHALOGNASE"/>
</dbReference>
<dbReference type="InterPro" id="IPR010976">
    <property type="entry name" value="B-phosphoglucomutase_hydrolase"/>
</dbReference>
<dbReference type="GO" id="GO:0000287">
    <property type="term" value="F:magnesium ion binding"/>
    <property type="evidence" value="ECO:0007669"/>
    <property type="project" value="InterPro"/>
</dbReference>
<feature type="active site" description="Proton donor/acceptor" evidence="2">
    <location>
        <position position="11"/>
    </location>
</feature>
<dbReference type="NCBIfam" id="TIGR01509">
    <property type="entry name" value="HAD-SF-IA-v3"/>
    <property type="match status" value="1"/>
</dbReference>
<evidence type="ECO:0000256" key="2">
    <source>
        <dbReference type="PIRSR" id="PIRSR610972-1"/>
    </source>
</evidence>
<feature type="binding site" evidence="4">
    <location>
        <position position="11"/>
    </location>
    <ligand>
        <name>Mg(2+)</name>
        <dbReference type="ChEBI" id="CHEBI:18420"/>
    </ligand>
</feature>
<feature type="binding site" evidence="4">
    <location>
        <position position="9"/>
    </location>
    <ligand>
        <name>Mg(2+)</name>
        <dbReference type="ChEBI" id="CHEBI:18420"/>
    </ligand>
</feature>